<accession>A0A9Q0LKF8</accession>
<evidence type="ECO:0000313" key="4">
    <source>
        <dbReference type="Proteomes" id="UP001149090"/>
    </source>
</evidence>
<dbReference type="InterPro" id="IPR001394">
    <property type="entry name" value="Peptidase_C19_UCH"/>
</dbReference>
<dbReference type="PROSITE" id="PS00973">
    <property type="entry name" value="USP_2"/>
    <property type="match status" value="1"/>
</dbReference>
<dbReference type="GO" id="GO:0016579">
    <property type="term" value="P:protein deubiquitination"/>
    <property type="evidence" value="ECO:0007669"/>
    <property type="project" value="InterPro"/>
</dbReference>
<dbReference type="PANTHER" id="PTHR24006">
    <property type="entry name" value="UBIQUITIN CARBOXYL-TERMINAL HYDROLASE"/>
    <property type="match status" value="1"/>
</dbReference>
<dbReference type="GO" id="GO:0005634">
    <property type="term" value="C:nucleus"/>
    <property type="evidence" value="ECO:0007669"/>
    <property type="project" value="TreeGrafter"/>
</dbReference>
<reference evidence="3" key="1">
    <citation type="submission" date="2022-10" db="EMBL/GenBank/DDBJ databases">
        <title>Novel sulphate-reducing endosymbionts in the free-living metamonad Anaeramoeba.</title>
        <authorList>
            <person name="Jerlstrom-Hultqvist J."/>
            <person name="Cepicka I."/>
            <person name="Gallot-Lavallee L."/>
            <person name="Salas-Leiva D."/>
            <person name="Curtis B.A."/>
            <person name="Zahonova K."/>
            <person name="Pipaliya S."/>
            <person name="Dacks J."/>
            <person name="Roger A.J."/>
        </authorList>
    </citation>
    <scope>NUCLEOTIDE SEQUENCE</scope>
    <source>
        <strain evidence="3">BMAN</strain>
    </source>
</reference>
<dbReference type="Pfam" id="PF00443">
    <property type="entry name" value="UCH"/>
    <property type="match status" value="1"/>
</dbReference>
<keyword evidence="3" id="KW-0378">Hydrolase</keyword>
<dbReference type="OrthoDB" id="289038at2759"/>
<protein>
    <submittedName>
        <fullName evidence="3">Ubiquitin carboxyl-terminal hydrolase</fullName>
    </submittedName>
</protein>
<dbReference type="SUPFAM" id="SSF54001">
    <property type="entry name" value="Cysteine proteinases"/>
    <property type="match status" value="1"/>
</dbReference>
<name>A0A9Q0LKF8_ANAIG</name>
<dbReference type="InterPro" id="IPR018200">
    <property type="entry name" value="USP_CS"/>
</dbReference>
<gene>
    <name evidence="3" type="ORF">M0811_00895</name>
</gene>
<dbReference type="InterPro" id="IPR050164">
    <property type="entry name" value="Peptidase_C19"/>
</dbReference>
<organism evidence="3 4">
    <name type="scientific">Anaeramoeba ignava</name>
    <name type="common">Anaerobic marine amoeba</name>
    <dbReference type="NCBI Taxonomy" id="1746090"/>
    <lineage>
        <taxon>Eukaryota</taxon>
        <taxon>Metamonada</taxon>
        <taxon>Anaeramoebidae</taxon>
        <taxon>Anaeramoeba</taxon>
    </lineage>
</organism>
<feature type="domain" description="USP" evidence="2">
    <location>
        <begin position="1734"/>
        <end position="2068"/>
    </location>
</feature>
<dbReference type="InterPro" id="IPR028889">
    <property type="entry name" value="USP"/>
</dbReference>
<dbReference type="FunFam" id="3.90.70.10:FF:000022">
    <property type="entry name" value="Ubiquitin carboxyl-terminal hydrolase 24"/>
    <property type="match status" value="1"/>
</dbReference>
<dbReference type="PANTHER" id="PTHR24006:SF827">
    <property type="entry name" value="UBIQUITIN CARBOXYL-TERMINAL HYDROLASE 34"/>
    <property type="match status" value="1"/>
</dbReference>
<dbReference type="PROSITE" id="PS00972">
    <property type="entry name" value="USP_1"/>
    <property type="match status" value="1"/>
</dbReference>
<comment type="caution">
    <text evidence="3">The sequence shown here is derived from an EMBL/GenBank/DDBJ whole genome shotgun (WGS) entry which is preliminary data.</text>
</comment>
<dbReference type="GO" id="GO:0004843">
    <property type="term" value="F:cysteine-type deubiquitinase activity"/>
    <property type="evidence" value="ECO:0007669"/>
    <property type="project" value="InterPro"/>
</dbReference>
<sequence>MNKFSNNWIDISPNLTIFDSTINGLAGSFRDLITYNLSRSYQINQPNFVKKATQTIKSFALELSSLTDPSKPRHKSFFENVIPLFIEFANTKHISSLQTKKNVTQFYQQIISQCCENLEIDPKLYLSILSKILNKNSYLFDNIQQSLQNEKYKQFRNSLTNNKDSNPNHFQNFLKSNNLEMEQDAEQDPAQKYFMKMSFSFSNPIEDEKRIFIANLENDQQISLFFFLNIQFFGVVGGFEKMVLVTQNSSDLELAQMIVSFSEQIFPYVSEQVKKQILEIFNKFIISIKKDQTISTVSSEKMKMEILFSIACSPVETDDEFLSNFLVNISKLLNKGESEYQEICFEMITNLVERNPKNMKNNLLSFIKTNDLIDKAISKTTSFTPKFVSSLKKLIMIGIQNELIKSIHVKKLWALFTDQEFFDNLSIENKKTLRTCINIIAKAGPQGIIPEISNVVEQFDVKHITSNILKTMHLITKNALQNKNPIASRQVESKIKKFLQKITKSGGKHKPKDANNPDPGVLLIQDKMNDLQIPLFSMNIMWKIIHNEVFITKNIENKSKEYFKKNLFFEHAKIYQEYFKLRCLFNLIENKYIPSTLDLFNILLLETSNSFGEEISQEIYKAEKKLKLIDLVINDLRIYLLNSIEVTNSLKKTRTENKLLQDKQDFVPNPSGLLAGNLSHLEEIKIRLSFIETILSKSKITIAYEQIERIWELIVDNPITEKEVDVFFDWLRKIRVVLKEDEVKLETYTKLMNNHTNSEISELESIQKDDNFISMAPQALKKVFKEKICKIEPLTIRSSQFKLFVKYFIYCNIKSKKIEYEYVDKAFKTVDPIAEKELVEIRQVKSGDWKVVSPNLDGLDYLVSVIISAIDNNLSESAIAFYCQIFTLLKMRNPNKIRVQMISNIMDGLQNSFEKYDFHKKSMPKLPQKRRKNKFHQKFKNKNKNKNIQKTWQAVLERRISRFVMLLGSVVTAYDKMFRNSFILPQLTPQKDLIGISPKTLVLSLPKTSAKQVSFRTFSSIPLKIINQIFAKKIGESLENFVLLYNQKELNIKEDDTLNLLGDDDIFTFTYQLKKINQNYILSNQTSNEEKGKCQFNPQVRTACSLVFNNPKSWYYGTSKSDRLPARFLLLNKNFRILSSLFKTPSYIADEVYHLLSMLPIHKDETIPFFELETNKIIFGQNEENFEMLVPQPNQENENTTDSGKSTPFPLKSRKLDWAACFNATESCFTLLYRLEMMKIFLISIPNEIPRDENFYSFRNKNLIKYFTNTSGFNQMILLFCELFEVLKKEIHSLEDEEVNQRDLEFGLDQEMNISNKFRSSNSLSRFTSTNSFGELCQTYKNAENDFKQYSLFRYALQLHPGILRVLDLILRLFIFVISEEPFEPLDFLYRSKTYTPFIKLSNEKIISPFIHSLFEIISELSRFSFHNDVFLLFRSIEIQKQVEEIISVVVDSLLLISFQKPSLIGSFILQSDPRSIDSQDKTHFLSLLESSLIKSSSSKIRNSILKLILNLSQLKSLSETISIDPNDFFFSHLVSFFDIISLYPQNAEQFFKILRKIISFQSLKIPTKKQNANETQKINSFTLWDNSGSFFDFVWARIEHLSEKERTTSIKDTELIAGEFIRLFVDAMKLEKLRNKENFIRLQIYFAKEKRMIEKLLNFLVWIFCTQAAQKSAKKLLLLLLDSNEENLDRLVNSSRHIFAKLRESFQEIRVFDSHSHPNSHSQRSSPNTYGYVGLKNQGATCYMNSILQQLFWVEKFRTGILNLDEGIFNEKNPNPSLKVLQELRTVFQNLLNHRLVYYDTKPFCKALQNANLLINLSEQQDANEFLLALFDQVKEALSKTKEKDILNRIFGLELYSQVTCLEKSHLKEKSENFLSVSIDVKNNTGLVQSLQNYVQCEILKGENKFSCPVCETPVEASKQYSFKTLPNTLIIHLKRFEYNSSISQSSRINSYFEFPFKLDMAPYTIKKQPENGQNYPNEYFEYNLVGVVIHSGRVDSGHYYSFIQDRIQKTGDKAHNPENWLEFNDTKVSLFDINTLEENSFGEIEIDGSVIKKKPYSAYILFYERTFIENIPLSDLDQTNSHKQSKEDRISILSNNEDDENNENSKSDKISVQNTTNNVVKKDQKLKTAKDLISTYKFENIENIYPGLRLRHYQKSTNIKKILNNETQQDLDKEFERFNSSIQQQQNPSGPMQIRDDADTVSSFISFFLAVFSAQDVSKIKPDFLLLATQICFGFVPSFCKIQTFDEWNKNLLAIYSSSTNFCEMFLLDLIQQDSHLIREYLASYLIPKAISDHFIRLISTSFQKIDEKERLKSIPKSETSEFVTIIGRNKSEKFSVKIDTNSSYIKFINYLLENTENILRIGSNTNNYYSSLNKLLFARQRANRLSN</sequence>
<evidence type="ECO:0000313" key="3">
    <source>
        <dbReference type="EMBL" id="KAJ5074266.1"/>
    </source>
</evidence>
<dbReference type="InterPro" id="IPR038765">
    <property type="entry name" value="Papain-like_cys_pep_sf"/>
</dbReference>
<proteinExistence type="predicted"/>
<dbReference type="Gene3D" id="3.90.70.10">
    <property type="entry name" value="Cysteine proteinases"/>
    <property type="match status" value="1"/>
</dbReference>
<feature type="region of interest" description="Disordered" evidence="1">
    <location>
        <begin position="2079"/>
        <end position="2117"/>
    </location>
</feature>
<dbReference type="EMBL" id="JAPDFW010000070">
    <property type="protein sequence ID" value="KAJ5074266.1"/>
    <property type="molecule type" value="Genomic_DNA"/>
</dbReference>
<evidence type="ECO:0000259" key="2">
    <source>
        <dbReference type="PROSITE" id="PS50235"/>
    </source>
</evidence>
<keyword evidence="4" id="KW-1185">Reference proteome</keyword>
<dbReference type="PROSITE" id="PS50235">
    <property type="entry name" value="USP_3"/>
    <property type="match status" value="1"/>
</dbReference>
<evidence type="ECO:0000256" key="1">
    <source>
        <dbReference type="SAM" id="MobiDB-lite"/>
    </source>
</evidence>
<dbReference type="GO" id="GO:0005829">
    <property type="term" value="C:cytosol"/>
    <property type="evidence" value="ECO:0007669"/>
    <property type="project" value="TreeGrafter"/>
</dbReference>
<dbReference type="Proteomes" id="UP001149090">
    <property type="component" value="Unassembled WGS sequence"/>
</dbReference>